<evidence type="ECO:0000259" key="11">
    <source>
        <dbReference type="Pfam" id="PF12890"/>
    </source>
</evidence>
<dbReference type="PRINTS" id="PR00101">
    <property type="entry name" value="ATCASE"/>
</dbReference>
<dbReference type="GO" id="GO:0006145">
    <property type="term" value="P:purine nucleobase catabolic process"/>
    <property type="evidence" value="ECO:0007669"/>
    <property type="project" value="TreeGrafter"/>
</dbReference>
<dbReference type="InterPro" id="IPR002082">
    <property type="entry name" value="Asp_carbamoyltransf"/>
</dbReference>
<evidence type="ECO:0000259" key="9">
    <source>
        <dbReference type="Pfam" id="PF00185"/>
    </source>
</evidence>
<dbReference type="GO" id="GO:0046872">
    <property type="term" value="F:metal ion binding"/>
    <property type="evidence" value="ECO:0007669"/>
    <property type="project" value="UniProtKB-KW"/>
</dbReference>
<evidence type="ECO:0000313" key="13">
    <source>
        <dbReference type="Proteomes" id="UP000601435"/>
    </source>
</evidence>
<dbReference type="HAMAP" id="MF_00220_B">
    <property type="entry name" value="PyrC_classI_B"/>
    <property type="match status" value="1"/>
</dbReference>
<dbReference type="NCBIfam" id="TIGR00857">
    <property type="entry name" value="pyrC_multi"/>
    <property type="match status" value="1"/>
</dbReference>
<dbReference type="EC" id="2.1.3.2" evidence="3"/>
<keyword evidence="5" id="KW-0479">Metal-binding</keyword>
<dbReference type="SUPFAM" id="SSF53671">
    <property type="entry name" value="Aspartate/ornithine carbamoyltransferase"/>
    <property type="match status" value="1"/>
</dbReference>
<sequence>RDLERLVETALELKATDEPRGDLSGLTLANLFFEASTRTRASFEQAARRLGADVLNLDMGASSVVKGESLVDTLHTIESVGARFVAMRHAASGVHEYVAPRLTSASLLNAGDGRHQHPTQALLDCVTLHEKLGSIEGKTIAIVGDILHSRVARSNIAAFTKLGARVRLVGPRTMLPQTIVDAFGVDATHDLAEGIANADVVYLLRIQLERQARAIYGSGGEYHRHYGLSTKRLDVLNPGAIVMHPGDQRRLRPHGGDALALREGGVVRDGTIVIRGGHVVDPSIGVDGVRDITIFEGKVSDIDSTSSVPHGVEVIDASGNHVFPAFVEIHAHLREPGGEASETIATGLRAAAKGGYAHVFSMPNTTPVTDSAVLVRYQVDRAREASPVSLHPVGSVTTGMNGERLTDFAALREAGAGALSDDGLPVANAGVMRSALSCAADLGMVILDHCEDMSLTGDGVMHDGPTAARLGLPGIPRSSEATIVARDAALALETGGRLHVCHVSTVDSVEAIRFFKSRGAPITAEVSPHHLLFTEERVGRFDTHAKMKPPLCEERDRRALIEALEDGTIDCIATDHAPHSPASKAQPFAQAPFGIVGMETAFVSLYSAFVASGAWTLPFLIEKMTTAPAKCVSRNWGTLADGASGDLVIASLGDSRTFSDADLGSKSVNCPWLGETFCAKIERLVIAGRTVTV</sequence>
<keyword evidence="4" id="KW-0808">Transferase</keyword>
<proteinExistence type="inferred from homology"/>
<dbReference type="InterPro" id="IPR002195">
    <property type="entry name" value="Dihydroorotase_CS"/>
</dbReference>
<dbReference type="InterPro" id="IPR004722">
    <property type="entry name" value="DHOase"/>
</dbReference>
<dbReference type="GO" id="GO:0044205">
    <property type="term" value="P:'de novo' UMP biosynthetic process"/>
    <property type="evidence" value="ECO:0007669"/>
    <property type="project" value="UniProtKB-UniPathway"/>
</dbReference>
<dbReference type="InterPro" id="IPR024403">
    <property type="entry name" value="DHOase_cat"/>
</dbReference>
<dbReference type="InterPro" id="IPR032466">
    <property type="entry name" value="Metal_Hydrolase"/>
</dbReference>
<reference evidence="12" key="1">
    <citation type="submission" date="2021-02" db="EMBL/GenBank/DDBJ databases">
        <authorList>
            <person name="Dougan E. K."/>
            <person name="Rhodes N."/>
            <person name="Thang M."/>
            <person name="Chan C."/>
        </authorList>
    </citation>
    <scope>NUCLEOTIDE SEQUENCE</scope>
</reference>
<dbReference type="EMBL" id="CAJNJA010039875">
    <property type="protein sequence ID" value="CAE7760743.1"/>
    <property type="molecule type" value="Genomic_DNA"/>
</dbReference>
<feature type="non-terminal residue" evidence="12">
    <location>
        <position position="1"/>
    </location>
</feature>
<dbReference type="Pfam" id="PF00185">
    <property type="entry name" value="OTCace"/>
    <property type="match status" value="1"/>
</dbReference>
<dbReference type="InterPro" id="IPR006131">
    <property type="entry name" value="Asp_carbamoyltransf_Asp/Orn-bd"/>
</dbReference>
<accession>A0A812Y3F6</accession>
<dbReference type="AlphaFoldDB" id="A0A812Y3F6"/>
<dbReference type="Gene3D" id="3.20.20.140">
    <property type="entry name" value="Metal-dependent hydrolases"/>
    <property type="match status" value="1"/>
</dbReference>
<dbReference type="Gene3D" id="2.30.40.10">
    <property type="entry name" value="Urease, subunit C, domain 1"/>
    <property type="match status" value="1"/>
</dbReference>
<dbReference type="GO" id="GO:0004038">
    <property type="term" value="F:allantoinase activity"/>
    <property type="evidence" value="ECO:0007669"/>
    <property type="project" value="TreeGrafter"/>
</dbReference>
<dbReference type="GO" id="GO:0004151">
    <property type="term" value="F:dihydroorotase activity"/>
    <property type="evidence" value="ECO:0007669"/>
    <property type="project" value="InterPro"/>
</dbReference>
<dbReference type="UniPathway" id="UPA00070">
    <property type="reaction ID" value="UER00116"/>
</dbReference>
<dbReference type="SUPFAM" id="SSF51556">
    <property type="entry name" value="Metallo-dependent hydrolases"/>
    <property type="match status" value="1"/>
</dbReference>
<dbReference type="Pfam" id="PF02729">
    <property type="entry name" value="OTCace_N"/>
    <property type="match status" value="1"/>
</dbReference>
<evidence type="ECO:0000256" key="8">
    <source>
        <dbReference type="ARBA" id="ARBA00048859"/>
    </source>
</evidence>
<dbReference type="PRINTS" id="PR00100">
    <property type="entry name" value="AOTCASE"/>
</dbReference>
<dbReference type="NCBIfam" id="NF002032">
    <property type="entry name" value="PRK00856.1"/>
    <property type="match status" value="1"/>
</dbReference>
<dbReference type="InterPro" id="IPR011059">
    <property type="entry name" value="Metal-dep_hydrolase_composite"/>
</dbReference>
<protein>
    <recommendedName>
        <fullName evidence="3">aspartate carbamoyltransferase</fullName>
        <ecNumber evidence="3">2.1.3.2</ecNumber>
    </recommendedName>
</protein>
<comment type="catalytic activity">
    <reaction evidence="8">
        <text>carbamoyl phosphate + L-aspartate = N-carbamoyl-L-aspartate + phosphate + H(+)</text>
        <dbReference type="Rhea" id="RHEA:20013"/>
        <dbReference type="ChEBI" id="CHEBI:15378"/>
        <dbReference type="ChEBI" id="CHEBI:29991"/>
        <dbReference type="ChEBI" id="CHEBI:32814"/>
        <dbReference type="ChEBI" id="CHEBI:43474"/>
        <dbReference type="ChEBI" id="CHEBI:58228"/>
        <dbReference type="EC" id="2.1.3.2"/>
    </reaction>
</comment>
<feature type="domain" description="Aspartate/ornithine carbamoyltransferase Asp/Orn-binding" evidence="9">
    <location>
        <begin position="136"/>
        <end position="245"/>
    </location>
</feature>
<dbReference type="GO" id="GO:0006520">
    <property type="term" value="P:amino acid metabolic process"/>
    <property type="evidence" value="ECO:0007669"/>
    <property type="project" value="InterPro"/>
</dbReference>
<dbReference type="Proteomes" id="UP000601435">
    <property type="component" value="Unassembled WGS sequence"/>
</dbReference>
<dbReference type="CDD" id="cd01317">
    <property type="entry name" value="DHOase_IIa"/>
    <property type="match status" value="1"/>
</dbReference>
<organism evidence="12 13">
    <name type="scientific">Symbiodinium necroappetens</name>
    <dbReference type="NCBI Taxonomy" id="1628268"/>
    <lineage>
        <taxon>Eukaryota</taxon>
        <taxon>Sar</taxon>
        <taxon>Alveolata</taxon>
        <taxon>Dinophyceae</taxon>
        <taxon>Suessiales</taxon>
        <taxon>Symbiodiniaceae</taxon>
        <taxon>Symbiodinium</taxon>
    </lineage>
</organism>
<dbReference type="PROSITE" id="PS00483">
    <property type="entry name" value="DIHYDROOROTASE_2"/>
    <property type="match status" value="1"/>
</dbReference>
<dbReference type="SUPFAM" id="SSF51338">
    <property type="entry name" value="Composite domain of metallo-dependent hydrolases"/>
    <property type="match status" value="1"/>
</dbReference>
<name>A0A812Y3F6_9DINO</name>
<evidence type="ECO:0000256" key="6">
    <source>
        <dbReference type="ARBA" id="ARBA00022801"/>
    </source>
</evidence>
<keyword evidence="13" id="KW-1185">Reference proteome</keyword>
<dbReference type="NCBIfam" id="TIGR00670">
    <property type="entry name" value="asp_carb_tr"/>
    <property type="match status" value="1"/>
</dbReference>
<evidence type="ECO:0000313" key="12">
    <source>
        <dbReference type="EMBL" id="CAE7760743.1"/>
    </source>
</evidence>
<dbReference type="InterPro" id="IPR006130">
    <property type="entry name" value="Asp/Orn_carbamoylTrfase"/>
</dbReference>
<comment type="caution">
    <text evidence="12">The sequence shown here is derived from an EMBL/GenBank/DDBJ whole genome shotgun (WGS) entry which is preliminary data.</text>
</comment>
<dbReference type="Pfam" id="PF12890">
    <property type="entry name" value="DHOase"/>
    <property type="match status" value="1"/>
</dbReference>
<keyword evidence="6" id="KW-0378">Hydrolase</keyword>
<dbReference type="GO" id="GO:0005737">
    <property type="term" value="C:cytoplasm"/>
    <property type="evidence" value="ECO:0007669"/>
    <property type="project" value="TreeGrafter"/>
</dbReference>
<dbReference type="GO" id="GO:0004070">
    <property type="term" value="F:aspartate carbamoyltransferase activity"/>
    <property type="evidence" value="ECO:0007669"/>
    <property type="project" value="UniProtKB-EC"/>
</dbReference>
<evidence type="ECO:0000256" key="3">
    <source>
        <dbReference type="ARBA" id="ARBA00013008"/>
    </source>
</evidence>
<comment type="pathway">
    <text evidence="2">Pyrimidine metabolism; UMP biosynthesis via de novo pathway; (S)-dihydroorotate from bicarbonate: step 2/3.</text>
</comment>
<evidence type="ECO:0000256" key="7">
    <source>
        <dbReference type="ARBA" id="ARBA00022975"/>
    </source>
</evidence>
<comment type="cofactor">
    <cofactor evidence="1">
        <name>Zn(2+)</name>
        <dbReference type="ChEBI" id="CHEBI:29105"/>
    </cofactor>
</comment>
<dbReference type="InterPro" id="IPR036901">
    <property type="entry name" value="Asp/Orn_carbamoylTrfase_sf"/>
</dbReference>
<evidence type="ECO:0000256" key="1">
    <source>
        <dbReference type="ARBA" id="ARBA00001947"/>
    </source>
</evidence>
<dbReference type="InterPro" id="IPR006132">
    <property type="entry name" value="Asp/Orn_carbamoyltranf_P-bd"/>
</dbReference>
<dbReference type="InterPro" id="IPR050138">
    <property type="entry name" value="DHOase/Allantoinase_Hydrolase"/>
</dbReference>
<dbReference type="PANTHER" id="PTHR43668:SF2">
    <property type="entry name" value="ALLANTOINASE"/>
    <property type="match status" value="1"/>
</dbReference>
<evidence type="ECO:0000256" key="5">
    <source>
        <dbReference type="ARBA" id="ARBA00022723"/>
    </source>
</evidence>
<dbReference type="PROSITE" id="PS00097">
    <property type="entry name" value="CARBAMOYLTRANSFERASE"/>
    <property type="match status" value="1"/>
</dbReference>
<feature type="domain" description="Dihydroorotase catalytic" evidence="11">
    <location>
        <begin position="322"/>
        <end position="507"/>
    </location>
</feature>
<keyword evidence="7" id="KW-0665">Pyrimidine biosynthesis</keyword>
<dbReference type="GO" id="GO:0016597">
    <property type="term" value="F:amino acid binding"/>
    <property type="evidence" value="ECO:0007669"/>
    <property type="project" value="InterPro"/>
</dbReference>
<evidence type="ECO:0000259" key="10">
    <source>
        <dbReference type="Pfam" id="PF02729"/>
    </source>
</evidence>
<evidence type="ECO:0000256" key="2">
    <source>
        <dbReference type="ARBA" id="ARBA00004852"/>
    </source>
</evidence>
<dbReference type="OrthoDB" id="1924069at2759"/>
<dbReference type="Gene3D" id="3.40.50.1370">
    <property type="entry name" value="Aspartate/ornithine carbamoyltransferase"/>
    <property type="match status" value="2"/>
</dbReference>
<dbReference type="PANTHER" id="PTHR43668">
    <property type="entry name" value="ALLANTOINASE"/>
    <property type="match status" value="1"/>
</dbReference>
<evidence type="ECO:0000256" key="4">
    <source>
        <dbReference type="ARBA" id="ARBA00022679"/>
    </source>
</evidence>
<gene>
    <name evidence="12" type="primary">pyrC</name>
    <name evidence="12" type="ORF">SNEC2469_LOCUS22132</name>
</gene>
<dbReference type="GO" id="GO:0006207">
    <property type="term" value="P:'de novo' pyrimidine nucleobase biosynthetic process"/>
    <property type="evidence" value="ECO:0007669"/>
    <property type="project" value="InterPro"/>
</dbReference>
<feature type="domain" description="Aspartate/ornithine carbamoyltransferase carbamoyl-P binding" evidence="10">
    <location>
        <begin position="2"/>
        <end position="130"/>
    </location>
</feature>